<dbReference type="InterPro" id="IPR055348">
    <property type="entry name" value="DctQ"/>
</dbReference>
<accession>A0A3N9UD68</accession>
<keyword evidence="2" id="KW-0813">Transport</keyword>
<gene>
    <name evidence="11" type="ORF">EBB45_11755</name>
</gene>
<dbReference type="GO" id="GO:0022857">
    <property type="term" value="F:transmembrane transporter activity"/>
    <property type="evidence" value="ECO:0007669"/>
    <property type="project" value="TreeGrafter"/>
</dbReference>
<evidence type="ECO:0000256" key="4">
    <source>
        <dbReference type="ARBA" id="ARBA00022519"/>
    </source>
</evidence>
<keyword evidence="4" id="KW-0997">Cell inner membrane</keyword>
<evidence type="ECO:0000256" key="8">
    <source>
        <dbReference type="ARBA" id="ARBA00038436"/>
    </source>
</evidence>
<evidence type="ECO:0000256" key="5">
    <source>
        <dbReference type="ARBA" id="ARBA00022692"/>
    </source>
</evidence>
<protein>
    <submittedName>
        <fullName evidence="11">TRAP transporter small permease</fullName>
    </submittedName>
</protein>
<proteinExistence type="inferred from homology"/>
<evidence type="ECO:0000313" key="11">
    <source>
        <dbReference type="EMBL" id="RQW74270.1"/>
    </source>
</evidence>
<name>A0A3N9UD68_9BACI</name>
<dbReference type="Proteomes" id="UP000274033">
    <property type="component" value="Unassembled WGS sequence"/>
</dbReference>
<evidence type="ECO:0000313" key="12">
    <source>
        <dbReference type="Proteomes" id="UP000274033"/>
    </source>
</evidence>
<reference evidence="11 12" key="1">
    <citation type="journal article" date="2013" name="J. Microbiol.">
        <title>Lysinibacillus chungkukjangi sp. nov., isolated from Chungkukjang, Korean fermented soybean food.</title>
        <authorList>
            <person name="Kim S.J."/>
            <person name="Jang Y.H."/>
            <person name="Hamada M."/>
            <person name="Ahn J.H."/>
            <person name="Weon H.Y."/>
            <person name="Suzuki K."/>
            <person name="Whang K.S."/>
            <person name="Kwon S.W."/>
        </authorList>
    </citation>
    <scope>NUCLEOTIDE SEQUENCE [LARGE SCALE GENOMIC DNA]</scope>
    <source>
        <strain evidence="11 12">MCCC 1A12701</strain>
    </source>
</reference>
<feature type="transmembrane region" description="Helical" evidence="9">
    <location>
        <begin position="12"/>
        <end position="33"/>
    </location>
</feature>
<evidence type="ECO:0000259" key="10">
    <source>
        <dbReference type="Pfam" id="PF04290"/>
    </source>
</evidence>
<keyword evidence="3" id="KW-1003">Cell membrane</keyword>
<dbReference type="GO" id="GO:0015740">
    <property type="term" value="P:C4-dicarboxylate transport"/>
    <property type="evidence" value="ECO:0007669"/>
    <property type="project" value="TreeGrafter"/>
</dbReference>
<dbReference type="PANTHER" id="PTHR35011">
    <property type="entry name" value="2,3-DIKETO-L-GULONATE TRAP TRANSPORTER SMALL PERMEASE PROTEIN YIAM"/>
    <property type="match status" value="1"/>
</dbReference>
<dbReference type="EMBL" id="RRCT01000010">
    <property type="protein sequence ID" value="RQW74270.1"/>
    <property type="molecule type" value="Genomic_DNA"/>
</dbReference>
<dbReference type="PANTHER" id="PTHR35011:SF2">
    <property type="entry name" value="2,3-DIKETO-L-GULONATE TRAP TRANSPORTER SMALL PERMEASE PROTEIN YIAM"/>
    <property type="match status" value="1"/>
</dbReference>
<evidence type="ECO:0000256" key="1">
    <source>
        <dbReference type="ARBA" id="ARBA00004429"/>
    </source>
</evidence>
<comment type="caution">
    <text evidence="11">The sequence shown here is derived from an EMBL/GenBank/DDBJ whole genome shotgun (WGS) entry which is preliminary data.</text>
</comment>
<dbReference type="AlphaFoldDB" id="A0A3N9UD68"/>
<dbReference type="RefSeq" id="WP_124764920.1">
    <property type="nucleotide sequence ID" value="NZ_JAFBDY010000012.1"/>
</dbReference>
<sequence length="162" mass="18235">MYHSFVRQLNRVTEYVAMSFLVIMVLLVFFQIISRAISGFSFSWTEEVARYILVWVSFLASGFAYQYGAHVSIEVLVNKFNIKAKNVFAIIGAMVSISFAIILIITGFELSMESMTNTSPALHLPMSLVYFAIPLGAILQIINIIDLLLKGINKSRNLEVNE</sequence>
<evidence type="ECO:0000256" key="2">
    <source>
        <dbReference type="ARBA" id="ARBA00022448"/>
    </source>
</evidence>
<evidence type="ECO:0000256" key="7">
    <source>
        <dbReference type="ARBA" id="ARBA00023136"/>
    </source>
</evidence>
<keyword evidence="12" id="KW-1185">Reference proteome</keyword>
<evidence type="ECO:0000256" key="9">
    <source>
        <dbReference type="SAM" id="Phobius"/>
    </source>
</evidence>
<dbReference type="Pfam" id="PF04290">
    <property type="entry name" value="DctQ"/>
    <property type="match status" value="1"/>
</dbReference>
<organism evidence="11 12">
    <name type="scientific">Lysinibacillus composti</name>
    <dbReference type="NCBI Taxonomy" id="720633"/>
    <lineage>
        <taxon>Bacteria</taxon>
        <taxon>Bacillati</taxon>
        <taxon>Bacillota</taxon>
        <taxon>Bacilli</taxon>
        <taxon>Bacillales</taxon>
        <taxon>Bacillaceae</taxon>
        <taxon>Lysinibacillus</taxon>
    </lineage>
</organism>
<comment type="similarity">
    <text evidence="8">Belongs to the TRAP transporter small permease family.</text>
</comment>
<dbReference type="InterPro" id="IPR007387">
    <property type="entry name" value="TRAP_DctQ"/>
</dbReference>
<feature type="domain" description="Tripartite ATP-independent periplasmic transporters DctQ component" evidence="10">
    <location>
        <begin position="24"/>
        <end position="150"/>
    </location>
</feature>
<keyword evidence="5 9" id="KW-0812">Transmembrane</keyword>
<evidence type="ECO:0000256" key="3">
    <source>
        <dbReference type="ARBA" id="ARBA00022475"/>
    </source>
</evidence>
<feature type="transmembrane region" description="Helical" evidence="9">
    <location>
        <begin position="48"/>
        <end position="67"/>
    </location>
</feature>
<comment type="subcellular location">
    <subcellularLocation>
        <location evidence="1">Cell inner membrane</location>
        <topology evidence="1">Multi-pass membrane protein</topology>
    </subcellularLocation>
</comment>
<evidence type="ECO:0000256" key="6">
    <source>
        <dbReference type="ARBA" id="ARBA00022989"/>
    </source>
</evidence>
<dbReference type="OrthoDB" id="9815614at2"/>
<feature type="transmembrane region" description="Helical" evidence="9">
    <location>
        <begin position="87"/>
        <end position="108"/>
    </location>
</feature>
<keyword evidence="7 9" id="KW-0472">Membrane</keyword>
<keyword evidence="6 9" id="KW-1133">Transmembrane helix</keyword>
<feature type="transmembrane region" description="Helical" evidence="9">
    <location>
        <begin position="128"/>
        <end position="149"/>
    </location>
</feature>
<dbReference type="GO" id="GO:0005886">
    <property type="term" value="C:plasma membrane"/>
    <property type="evidence" value="ECO:0007669"/>
    <property type="project" value="UniProtKB-SubCell"/>
</dbReference>